<name>A0A0L0HLI0_SPIPD</name>
<dbReference type="VEuPathDB" id="FungiDB:SPPG_02766"/>
<comment type="subcellular location">
    <subcellularLocation>
        <location evidence="6">Golgi apparatus membrane</location>
        <topology evidence="6">Multi-pass membrane protein</topology>
    </subcellularLocation>
    <subcellularLocation>
        <location evidence="1">Membrane</location>
        <topology evidence="1">Multi-pass membrane protein</topology>
    </subcellularLocation>
</comment>
<feature type="transmembrane region" description="Helical" evidence="6">
    <location>
        <begin position="108"/>
        <end position="126"/>
    </location>
</feature>
<reference evidence="8 9" key="1">
    <citation type="submission" date="2009-08" db="EMBL/GenBank/DDBJ databases">
        <title>The Genome Sequence of Spizellomyces punctatus strain DAOM BR117.</title>
        <authorList>
            <consortium name="The Broad Institute Genome Sequencing Platform"/>
            <person name="Russ C."/>
            <person name="Cuomo C."/>
            <person name="Shea T."/>
            <person name="Young S.K."/>
            <person name="Zeng Q."/>
            <person name="Koehrsen M."/>
            <person name="Haas B."/>
            <person name="Borodovsky M."/>
            <person name="Guigo R."/>
            <person name="Alvarado L."/>
            <person name="Berlin A."/>
            <person name="Bochicchio J."/>
            <person name="Borenstein D."/>
            <person name="Chapman S."/>
            <person name="Chen Z."/>
            <person name="Engels R."/>
            <person name="Freedman E."/>
            <person name="Gellesch M."/>
            <person name="Goldberg J."/>
            <person name="Griggs A."/>
            <person name="Gujja S."/>
            <person name="Heiman D."/>
            <person name="Hepburn T."/>
            <person name="Howarth C."/>
            <person name="Jen D."/>
            <person name="Larson L."/>
            <person name="Lewis B."/>
            <person name="Mehta T."/>
            <person name="Park D."/>
            <person name="Pearson M."/>
            <person name="Roberts A."/>
            <person name="Saif S."/>
            <person name="Shenoy N."/>
            <person name="Sisk P."/>
            <person name="Stolte C."/>
            <person name="Sykes S."/>
            <person name="Thomson T."/>
            <person name="Walk T."/>
            <person name="White J."/>
            <person name="Yandava C."/>
            <person name="Burger G."/>
            <person name="Gray M.W."/>
            <person name="Holland P.W.H."/>
            <person name="King N."/>
            <person name="Lang F.B.F."/>
            <person name="Roger A.J."/>
            <person name="Ruiz-Trillo I."/>
            <person name="Lander E."/>
            <person name="Nusbaum C."/>
        </authorList>
    </citation>
    <scope>NUCLEOTIDE SEQUENCE [LARGE SCALE GENOMIC DNA]</scope>
    <source>
        <strain evidence="8 9">DAOM BR117</strain>
    </source>
</reference>
<proteinExistence type="inferred from homology"/>
<dbReference type="EMBL" id="KQ257453">
    <property type="protein sequence ID" value="KND02291.1"/>
    <property type="molecule type" value="Genomic_DNA"/>
</dbReference>
<dbReference type="FunCoup" id="A0A0L0HLI0">
    <property type="interactions" value="235"/>
</dbReference>
<keyword evidence="4 6" id="KW-1133">Transmembrane helix</keyword>
<dbReference type="GO" id="GO:0006888">
    <property type="term" value="P:endoplasmic reticulum to Golgi vesicle-mediated transport"/>
    <property type="evidence" value="ECO:0007669"/>
    <property type="project" value="InterPro"/>
</dbReference>
<feature type="transmembrane region" description="Helical" evidence="6">
    <location>
        <begin position="132"/>
        <end position="153"/>
    </location>
</feature>
<dbReference type="InterPro" id="IPR045231">
    <property type="entry name" value="Yip1/4-like"/>
</dbReference>
<dbReference type="InterPro" id="IPR006977">
    <property type="entry name" value="Yip1_dom"/>
</dbReference>
<dbReference type="RefSeq" id="XP_016610330.1">
    <property type="nucleotide sequence ID" value="XM_016751051.1"/>
</dbReference>
<evidence type="ECO:0000259" key="7">
    <source>
        <dbReference type="Pfam" id="PF04893"/>
    </source>
</evidence>
<comment type="similarity">
    <text evidence="2 6">Belongs to the YIP1 family.</text>
</comment>
<dbReference type="GO" id="GO:0005802">
    <property type="term" value="C:trans-Golgi network"/>
    <property type="evidence" value="ECO:0007669"/>
    <property type="project" value="TreeGrafter"/>
</dbReference>
<dbReference type="STRING" id="645134.A0A0L0HLI0"/>
<gene>
    <name evidence="8" type="ORF">SPPG_02766</name>
</gene>
<dbReference type="PANTHER" id="PTHR21236:SF1">
    <property type="entry name" value="PROTEIN YIPF6"/>
    <property type="match status" value="1"/>
</dbReference>
<dbReference type="GO" id="GO:0000139">
    <property type="term" value="C:Golgi membrane"/>
    <property type="evidence" value="ECO:0007669"/>
    <property type="project" value="UniProtKB-SubCell"/>
</dbReference>
<dbReference type="OrthoDB" id="411251at2759"/>
<evidence type="ECO:0000313" key="9">
    <source>
        <dbReference type="Proteomes" id="UP000053201"/>
    </source>
</evidence>
<dbReference type="InParanoid" id="A0A0L0HLI0"/>
<evidence type="ECO:0000256" key="2">
    <source>
        <dbReference type="ARBA" id="ARBA00010596"/>
    </source>
</evidence>
<dbReference type="PANTHER" id="PTHR21236">
    <property type="entry name" value="GOLGI MEMBRANE PROTEIN YIP1"/>
    <property type="match status" value="1"/>
</dbReference>
<organism evidence="8 9">
    <name type="scientific">Spizellomyces punctatus (strain DAOM BR117)</name>
    <dbReference type="NCBI Taxonomy" id="645134"/>
    <lineage>
        <taxon>Eukaryota</taxon>
        <taxon>Fungi</taxon>
        <taxon>Fungi incertae sedis</taxon>
        <taxon>Chytridiomycota</taxon>
        <taxon>Chytridiomycota incertae sedis</taxon>
        <taxon>Chytridiomycetes</taxon>
        <taxon>Spizellomycetales</taxon>
        <taxon>Spizellomycetaceae</taxon>
        <taxon>Spizellomyces</taxon>
    </lineage>
</organism>
<dbReference type="OMA" id="IKFYHVL"/>
<evidence type="ECO:0000313" key="8">
    <source>
        <dbReference type="EMBL" id="KND02291.1"/>
    </source>
</evidence>
<protein>
    <recommendedName>
        <fullName evidence="6">Protein YIP</fullName>
    </recommendedName>
</protein>
<evidence type="ECO:0000256" key="4">
    <source>
        <dbReference type="ARBA" id="ARBA00022989"/>
    </source>
</evidence>
<evidence type="ECO:0000256" key="6">
    <source>
        <dbReference type="RuleBase" id="RU361264"/>
    </source>
</evidence>
<dbReference type="Pfam" id="PF04893">
    <property type="entry name" value="Yip1"/>
    <property type="match status" value="1"/>
</dbReference>
<feature type="transmembrane region" description="Helical" evidence="6">
    <location>
        <begin position="165"/>
        <end position="188"/>
    </location>
</feature>
<feature type="domain" description="Yip1" evidence="7">
    <location>
        <begin position="97"/>
        <end position="238"/>
    </location>
</feature>
<dbReference type="AlphaFoldDB" id="A0A0L0HLI0"/>
<accession>A0A0L0HLI0</accession>
<dbReference type="Proteomes" id="UP000053201">
    <property type="component" value="Unassembled WGS sequence"/>
</dbReference>
<evidence type="ECO:0000256" key="3">
    <source>
        <dbReference type="ARBA" id="ARBA00022692"/>
    </source>
</evidence>
<keyword evidence="9" id="KW-1185">Reference proteome</keyword>
<keyword evidence="3 6" id="KW-0812">Transmembrane</keyword>
<keyword evidence="5 6" id="KW-0472">Membrane</keyword>
<evidence type="ECO:0000256" key="5">
    <source>
        <dbReference type="ARBA" id="ARBA00023136"/>
    </source>
</evidence>
<dbReference type="GeneID" id="27686329"/>
<dbReference type="eggNOG" id="KOG2946">
    <property type="taxonomic scope" value="Eukaryota"/>
</dbReference>
<evidence type="ECO:0000256" key="1">
    <source>
        <dbReference type="ARBA" id="ARBA00004141"/>
    </source>
</evidence>
<feature type="transmembrane region" description="Helical" evidence="6">
    <location>
        <begin position="224"/>
        <end position="246"/>
    </location>
</feature>
<sequence>MSATYGTDANAGFEPYEFGEFGGQSDEAEFLKGTGRGTAGFAGDLSSPTVSIPVSGNMGPAGNGPTPTLDTLDEPVSATILRDLRSIWGKLRQVLLPKQDSKNILRDWDLWGPLLLCLALSIRLTIKAPQDQIPQVFTAIFVIVWCGAAVVTLNSKLLGGTMSFFQSVCVLGYCIFPLVIAAIISLFVPLIGRVVLVSVAFAWSVYASVSFLSDVSLNQRRALALYPMCLFYFVIGWMVLISKSFWESAPYDGTP</sequence>
<feature type="transmembrane region" description="Helical" evidence="6">
    <location>
        <begin position="194"/>
        <end position="212"/>
    </location>
</feature>